<dbReference type="Proteomes" id="UP000031671">
    <property type="component" value="Unassembled WGS sequence"/>
</dbReference>
<keyword evidence="1" id="KW-1133">Transmembrane helix</keyword>
<gene>
    <name evidence="2" type="ORF">JCM19231_3489</name>
    <name evidence="3" type="ORF">JCM19241_1115</name>
</gene>
<accession>A0A0B8QCV5</accession>
<keyword evidence="5" id="KW-1185">Reference proteome</keyword>
<protein>
    <submittedName>
        <fullName evidence="3">Uncharacterized protein</fullName>
    </submittedName>
</protein>
<name>A0A0B8QCV5_9VIBR</name>
<dbReference type="EMBL" id="BBSC01000003">
    <property type="protein sequence ID" value="GAM74772.1"/>
    <property type="molecule type" value="Genomic_DNA"/>
</dbReference>
<accession>A0A0B8NTB1</accession>
<sequence length="47" mass="5008">MLGALVGGYYSAILSTRLSQATIRKVVIVISVGTTAYFFVQAISDLI</sequence>
<keyword evidence="1" id="KW-0472">Membrane</keyword>
<evidence type="ECO:0000313" key="3">
    <source>
        <dbReference type="EMBL" id="GAM74772.1"/>
    </source>
</evidence>
<feature type="transmembrane region" description="Helical" evidence="1">
    <location>
        <begin position="26"/>
        <end position="44"/>
    </location>
</feature>
<keyword evidence="1" id="KW-0812">Transmembrane</keyword>
<reference evidence="2 5" key="1">
    <citation type="submission" date="2015-01" db="EMBL/GenBank/DDBJ databases">
        <title>Vibrio sp. C1 JCM 19231 whole genome shotgun sequence.</title>
        <authorList>
            <person name="Sawabe T."/>
            <person name="Meirelles P."/>
            <person name="Feng G."/>
            <person name="Sayaka M."/>
            <person name="Hattori M."/>
            <person name="Ohkuma M."/>
        </authorList>
    </citation>
    <scope>NUCLEOTIDE SEQUENCE [LARGE SCALE GENOMIC DNA]</scope>
    <source>
        <strain evidence="5">JCM 19231</strain>
        <strain evidence="2">JCM19231</strain>
    </source>
</reference>
<comment type="caution">
    <text evidence="3">The sequence shown here is derived from an EMBL/GenBank/DDBJ whole genome shotgun (WGS) entry which is preliminary data.</text>
</comment>
<dbReference type="Proteomes" id="UP000031666">
    <property type="component" value="Unassembled WGS sequence"/>
</dbReference>
<proteinExistence type="predicted"/>
<dbReference type="EMBL" id="BBRZ01000001">
    <property type="protein sequence ID" value="GAM53969.1"/>
    <property type="molecule type" value="Genomic_DNA"/>
</dbReference>
<evidence type="ECO:0000313" key="2">
    <source>
        <dbReference type="EMBL" id="GAM53969.1"/>
    </source>
</evidence>
<dbReference type="AlphaFoldDB" id="A0A0B8QCV5"/>
<organism evidence="3 4">
    <name type="scientific">Vibrio ishigakensis</name>
    <dbReference type="NCBI Taxonomy" id="1481914"/>
    <lineage>
        <taxon>Bacteria</taxon>
        <taxon>Pseudomonadati</taxon>
        <taxon>Pseudomonadota</taxon>
        <taxon>Gammaproteobacteria</taxon>
        <taxon>Vibrionales</taxon>
        <taxon>Vibrionaceae</taxon>
        <taxon>Vibrio</taxon>
    </lineage>
</organism>
<reference evidence="4 5" key="3">
    <citation type="submission" date="2015-01" db="EMBL/GenBank/DDBJ databases">
        <authorList>
            <consortium name="NBRP consortium"/>
            <person name="Sawabe T."/>
            <person name="Meirelles P."/>
            <person name="Feng G."/>
            <person name="Sayaka M."/>
            <person name="Hattori M."/>
            <person name="Ohkuma M."/>
        </authorList>
    </citation>
    <scope>NUCLEOTIDE SEQUENCE [LARGE SCALE GENOMIC DNA]</scope>
    <source>
        <strain evidence="5">JCM 19231</strain>
        <strain evidence="4">JCM 19241</strain>
        <strain evidence="2">JCM19231</strain>
        <strain evidence="3">JCM19241</strain>
    </source>
</reference>
<reference evidence="3 4" key="2">
    <citation type="submission" date="2015-01" db="EMBL/GenBank/DDBJ databases">
        <title>Vibrio sp. C94 JCM 19241 whole genome shotgun sequence.</title>
        <authorList>
            <person name="Sawabe T."/>
            <person name="Meirelles P."/>
            <person name="Feng G."/>
            <person name="Sayaka M."/>
            <person name="Hattori M."/>
            <person name="Ohkuma M."/>
        </authorList>
    </citation>
    <scope>NUCLEOTIDE SEQUENCE [LARGE SCALE GENOMIC DNA]</scope>
    <source>
        <strain evidence="4">JCM 19241</strain>
        <strain evidence="3">JCM19241</strain>
    </source>
</reference>
<evidence type="ECO:0000313" key="4">
    <source>
        <dbReference type="Proteomes" id="UP000031666"/>
    </source>
</evidence>
<evidence type="ECO:0000256" key="1">
    <source>
        <dbReference type="SAM" id="Phobius"/>
    </source>
</evidence>
<evidence type="ECO:0000313" key="5">
    <source>
        <dbReference type="Proteomes" id="UP000031671"/>
    </source>
</evidence>